<dbReference type="AlphaFoldDB" id="A0A9D4L4Q6"/>
<evidence type="ECO:0000313" key="1">
    <source>
        <dbReference type="EMBL" id="KAH3851932.1"/>
    </source>
</evidence>
<accession>A0A9D4L4Q6</accession>
<organism evidence="1 2">
    <name type="scientific">Dreissena polymorpha</name>
    <name type="common">Zebra mussel</name>
    <name type="synonym">Mytilus polymorpha</name>
    <dbReference type="NCBI Taxonomy" id="45954"/>
    <lineage>
        <taxon>Eukaryota</taxon>
        <taxon>Metazoa</taxon>
        <taxon>Spiralia</taxon>
        <taxon>Lophotrochozoa</taxon>
        <taxon>Mollusca</taxon>
        <taxon>Bivalvia</taxon>
        <taxon>Autobranchia</taxon>
        <taxon>Heteroconchia</taxon>
        <taxon>Euheterodonta</taxon>
        <taxon>Imparidentia</taxon>
        <taxon>Neoheterodontei</taxon>
        <taxon>Myida</taxon>
        <taxon>Dreissenoidea</taxon>
        <taxon>Dreissenidae</taxon>
        <taxon>Dreissena</taxon>
    </lineage>
</organism>
<dbReference type="Proteomes" id="UP000828390">
    <property type="component" value="Unassembled WGS sequence"/>
</dbReference>
<dbReference type="EMBL" id="JAIWYP010000003">
    <property type="protein sequence ID" value="KAH3851932.1"/>
    <property type="molecule type" value="Genomic_DNA"/>
</dbReference>
<name>A0A9D4L4Q6_DREPO</name>
<proteinExistence type="predicted"/>
<gene>
    <name evidence="1" type="ORF">DPMN_094419</name>
</gene>
<sequence>MSMKPRKNDPPPGSHFFNRPEPFKLIQYIIRTNVLIKFHADWTINVTLRVKMPCPPPLLPWRPYIIGKNQLTKVHDDWTIKVSSRKCFQPTRTIFQLIQDIIGTNLLTEFHENWTINVASRLFRRRILKTDCRQKVITKSHH</sequence>
<comment type="caution">
    <text evidence="1">The sequence shown here is derived from an EMBL/GenBank/DDBJ whole genome shotgun (WGS) entry which is preliminary data.</text>
</comment>
<reference evidence="1" key="2">
    <citation type="submission" date="2020-11" db="EMBL/GenBank/DDBJ databases">
        <authorList>
            <person name="McCartney M.A."/>
            <person name="Auch B."/>
            <person name="Kono T."/>
            <person name="Mallez S."/>
            <person name="Becker A."/>
            <person name="Gohl D.M."/>
            <person name="Silverstein K.A.T."/>
            <person name="Koren S."/>
            <person name="Bechman K.B."/>
            <person name="Herman A."/>
            <person name="Abrahante J.E."/>
            <person name="Garbe J."/>
        </authorList>
    </citation>
    <scope>NUCLEOTIDE SEQUENCE</scope>
    <source>
        <strain evidence="1">Duluth1</strain>
        <tissue evidence="1">Whole animal</tissue>
    </source>
</reference>
<keyword evidence="2" id="KW-1185">Reference proteome</keyword>
<evidence type="ECO:0000313" key="2">
    <source>
        <dbReference type="Proteomes" id="UP000828390"/>
    </source>
</evidence>
<protein>
    <submittedName>
        <fullName evidence="1">Uncharacterized protein</fullName>
    </submittedName>
</protein>
<reference evidence="1" key="1">
    <citation type="journal article" date="2019" name="bioRxiv">
        <title>The Genome of the Zebra Mussel, Dreissena polymorpha: A Resource for Invasive Species Research.</title>
        <authorList>
            <person name="McCartney M.A."/>
            <person name="Auch B."/>
            <person name="Kono T."/>
            <person name="Mallez S."/>
            <person name="Zhang Y."/>
            <person name="Obille A."/>
            <person name="Becker A."/>
            <person name="Abrahante J.E."/>
            <person name="Garbe J."/>
            <person name="Badalamenti J.P."/>
            <person name="Herman A."/>
            <person name="Mangelson H."/>
            <person name="Liachko I."/>
            <person name="Sullivan S."/>
            <person name="Sone E.D."/>
            <person name="Koren S."/>
            <person name="Silverstein K.A.T."/>
            <person name="Beckman K.B."/>
            <person name="Gohl D.M."/>
        </authorList>
    </citation>
    <scope>NUCLEOTIDE SEQUENCE</scope>
    <source>
        <strain evidence="1">Duluth1</strain>
        <tissue evidence="1">Whole animal</tissue>
    </source>
</reference>